<proteinExistence type="predicted"/>
<dbReference type="AlphaFoldDB" id="A0A9E7DCU6"/>
<protein>
    <recommendedName>
        <fullName evidence="3">Fis family transcriptional regulator</fullName>
    </recommendedName>
</protein>
<reference evidence="1" key="1">
    <citation type="submission" date="2022-05" db="EMBL/GenBank/DDBJ databases">
        <title>Using nanopore sequencing to obtain complete genomes from saliva samples.</title>
        <authorList>
            <person name="Baker J.L."/>
        </authorList>
    </citation>
    <scope>NUCLEOTIDE SEQUENCE</scope>
    <source>
        <strain evidence="1">JCVI-JB-Ag32</strain>
    </source>
</reference>
<organism evidence="1 2">
    <name type="scientific">Actinomyces graevenitzii</name>
    <dbReference type="NCBI Taxonomy" id="55565"/>
    <lineage>
        <taxon>Bacteria</taxon>
        <taxon>Bacillati</taxon>
        <taxon>Actinomycetota</taxon>
        <taxon>Actinomycetes</taxon>
        <taxon>Actinomycetales</taxon>
        <taxon>Actinomycetaceae</taxon>
        <taxon>Actinomyces</taxon>
    </lineage>
</organism>
<evidence type="ECO:0000313" key="1">
    <source>
        <dbReference type="EMBL" id="UQF79290.1"/>
    </source>
</evidence>
<accession>A0A9E7DCU6</accession>
<dbReference type="Proteomes" id="UP000830236">
    <property type="component" value="Chromosome"/>
</dbReference>
<gene>
    <name evidence="1" type="ORF">M3I41_06795</name>
</gene>
<evidence type="ECO:0008006" key="3">
    <source>
        <dbReference type="Google" id="ProtNLM"/>
    </source>
</evidence>
<dbReference type="EMBL" id="CP097095">
    <property type="protein sequence ID" value="UQF79290.1"/>
    <property type="molecule type" value="Genomic_DNA"/>
</dbReference>
<dbReference type="KEGG" id="agh:M3I41_06795"/>
<name>A0A9E7DCU6_9ACTO</name>
<evidence type="ECO:0000313" key="2">
    <source>
        <dbReference type="Proteomes" id="UP000830236"/>
    </source>
</evidence>
<sequence length="174" mass="18898">MHLESLLADLDSQFEQYERSARAAQAWELAEAEAGRTALVDRLRAVEGGALTVTTRSGRVASGKLLQARQEFLLLRAGDASQMLVPMGAVVSVRGVGRQLETTPSQRVSYTVAAVLRQIMRTKRPARFNTAAGDITGRIIRVGADHVDVLSVDKRDLSDRVTLILSAIEIVTSI</sequence>